<dbReference type="GO" id="GO:0005737">
    <property type="term" value="C:cytoplasm"/>
    <property type="evidence" value="ECO:0007669"/>
    <property type="project" value="UniProtKB-SubCell"/>
</dbReference>
<organism evidence="10 11">
    <name type="scientific">Calocera viscosa (strain TUFC12733)</name>
    <dbReference type="NCBI Taxonomy" id="1330018"/>
    <lineage>
        <taxon>Eukaryota</taxon>
        <taxon>Fungi</taxon>
        <taxon>Dikarya</taxon>
        <taxon>Basidiomycota</taxon>
        <taxon>Agaricomycotina</taxon>
        <taxon>Dacrymycetes</taxon>
        <taxon>Dacrymycetales</taxon>
        <taxon>Dacrymycetaceae</taxon>
        <taxon>Calocera</taxon>
    </lineage>
</organism>
<keyword evidence="3" id="KW-0963">Cytoplasm</keyword>
<dbReference type="OrthoDB" id="5594178at2759"/>
<evidence type="ECO:0000256" key="4">
    <source>
        <dbReference type="ARBA" id="ARBA00022723"/>
    </source>
</evidence>
<accession>A0A167MD84</accession>
<evidence type="ECO:0000256" key="8">
    <source>
        <dbReference type="SAM" id="MobiDB-lite"/>
    </source>
</evidence>
<feature type="compositionally biased region" description="Basic and acidic residues" evidence="8">
    <location>
        <begin position="179"/>
        <end position="193"/>
    </location>
</feature>
<evidence type="ECO:0000259" key="9">
    <source>
        <dbReference type="PROSITE" id="PS50865"/>
    </source>
</evidence>
<feature type="compositionally biased region" description="Pro residues" evidence="8">
    <location>
        <begin position="626"/>
        <end position="636"/>
    </location>
</feature>
<keyword evidence="11" id="KW-1185">Reference proteome</keyword>
<evidence type="ECO:0000256" key="1">
    <source>
        <dbReference type="ARBA" id="ARBA00004496"/>
    </source>
</evidence>
<evidence type="ECO:0000256" key="7">
    <source>
        <dbReference type="PROSITE-ProRule" id="PRU00134"/>
    </source>
</evidence>
<dbReference type="GO" id="GO:0007163">
    <property type="term" value="P:establishment or maintenance of cell polarity"/>
    <property type="evidence" value="ECO:0007669"/>
    <property type="project" value="TreeGrafter"/>
</dbReference>
<feature type="compositionally biased region" description="Low complexity" evidence="8">
    <location>
        <begin position="324"/>
        <end position="338"/>
    </location>
</feature>
<feature type="region of interest" description="Disordered" evidence="8">
    <location>
        <begin position="258"/>
        <end position="415"/>
    </location>
</feature>
<reference evidence="10 11" key="1">
    <citation type="journal article" date="2016" name="Mol. Biol. Evol.">
        <title>Comparative Genomics of Early-Diverging Mushroom-Forming Fungi Provides Insights into the Origins of Lignocellulose Decay Capabilities.</title>
        <authorList>
            <person name="Nagy L.G."/>
            <person name="Riley R."/>
            <person name="Tritt A."/>
            <person name="Adam C."/>
            <person name="Daum C."/>
            <person name="Floudas D."/>
            <person name="Sun H."/>
            <person name="Yadav J.S."/>
            <person name="Pangilinan J."/>
            <person name="Larsson K.H."/>
            <person name="Matsuura K."/>
            <person name="Barry K."/>
            <person name="Labutti K."/>
            <person name="Kuo R."/>
            <person name="Ohm R.A."/>
            <person name="Bhattacharya S.S."/>
            <person name="Shirouzu T."/>
            <person name="Yoshinaga Y."/>
            <person name="Martin F.M."/>
            <person name="Grigoriev I.V."/>
            <person name="Hibbett D.S."/>
        </authorList>
    </citation>
    <scope>NUCLEOTIDE SEQUENCE [LARGE SCALE GENOMIC DNA]</scope>
    <source>
        <strain evidence="10 11">TUFC12733</strain>
    </source>
</reference>
<keyword evidence="5 7" id="KW-0863">Zinc-finger</keyword>
<feature type="region of interest" description="Disordered" evidence="8">
    <location>
        <begin position="573"/>
        <end position="647"/>
    </location>
</feature>
<dbReference type="PANTHER" id="PTHR47442">
    <property type="entry name" value="MYND-TYPE ZINC FINGER PROTEIN MUB1"/>
    <property type="match status" value="1"/>
</dbReference>
<sequence length="864" mass="93257">MRESNFSFPSQNRACVCITSQLYDRRALDTNAALPLLNSLTHLTYLTSTSPRIREILTLDGGLERLVRILRQYCANPVSPSPGLQIYHLTASSLDVQERKPGQAILTAASGPNVDRAKTYQFSLAFQCVVNIGVRGSETIRSRVVQAGMLDVVASVLETWLKSKGFALGPSPTGSGAPRETREQRQARRAARDREIQARELRLAIQNHIIAGRTIHPAVLTMTNQAPQQGLLFSPSPSTNAGAPAVANMFHAALVEEPTSAGSHSAMTSGDEAGSGADPDGDEEMADAGPMREEPIRPIPLSVGSRPPSMQLIRPTSDSRSDSRPNSAASTETSAESTPVRSGTPTASVLVAGRDRSGTVVGRPTWDSIPGGSEYPEGRRRRSRRTDDDEEDHDAMDVEESEGEPSTATNDQHSRAVGIVDIGEEGMNMMLSQGMDLPGAGVAQGFVALEQNDDLAMGAPPGAPGAHTPTPLITMPITNDNVPRQWEDMTPRAAFINLPNVRVPQRNFAQPPTNPMMRGGTVQRTLESLTNQSTINAEGKPEPVKYRDDDVLIALQLLAYLSKYPHVRQAFYRPRDPYYPAPPTEEPKPQEGNEDVEVATTVDEPRRPHKLTPTKSSSGSGSPTKPTVPNPPPQPVPTNNLPLRTPLSTTSNVFSLVERFTFRASPSEPNLPPLPKDIQYWAGVIMRNACRKDESRGGIRQCANMSCGRWEEFPREFAKCRRCRKAKYCGKECQSRAWAEGHRFWCNQREDNQGEGSSTNPAVTQTRDGVAAVPVAVPAAAPDTARNAPIGAPFITPTPTPTPAPTITVIPPPANAGNAPAVPGNPSGAHVARQGQQQQPLQRTQAVPRGGVRIVNAGNLFRLG</sequence>
<dbReference type="EMBL" id="KV417283">
    <property type="protein sequence ID" value="KZO96594.1"/>
    <property type="molecule type" value="Genomic_DNA"/>
</dbReference>
<feature type="region of interest" description="Disordered" evidence="8">
    <location>
        <begin position="168"/>
        <end position="193"/>
    </location>
</feature>
<evidence type="ECO:0000256" key="3">
    <source>
        <dbReference type="ARBA" id="ARBA00022490"/>
    </source>
</evidence>
<keyword evidence="6" id="KW-0862">Zinc</keyword>
<comment type="similarity">
    <text evidence="2">Belongs to the MUB1/samB family.</text>
</comment>
<dbReference type="Gene3D" id="6.10.140.2220">
    <property type="match status" value="1"/>
</dbReference>
<dbReference type="GO" id="GO:1990304">
    <property type="term" value="C:MUB1-RAD6-UBR2 ubiquitin ligase complex"/>
    <property type="evidence" value="ECO:0007669"/>
    <property type="project" value="TreeGrafter"/>
</dbReference>
<feature type="compositionally biased region" description="Low complexity" evidence="8">
    <location>
        <begin position="613"/>
        <end position="625"/>
    </location>
</feature>
<dbReference type="Pfam" id="PF01753">
    <property type="entry name" value="zf-MYND"/>
    <property type="match status" value="1"/>
</dbReference>
<protein>
    <recommendedName>
        <fullName evidence="9">MYND-type domain-containing protein</fullName>
    </recommendedName>
</protein>
<evidence type="ECO:0000313" key="11">
    <source>
        <dbReference type="Proteomes" id="UP000076738"/>
    </source>
</evidence>
<feature type="compositionally biased region" description="Acidic residues" evidence="8">
    <location>
        <begin position="388"/>
        <end position="403"/>
    </location>
</feature>
<evidence type="ECO:0000256" key="6">
    <source>
        <dbReference type="ARBA" id="ARBA00022833"/>
    </source>
</evidence>
<dbReference type="AlphaFoldDB" id="A0A167MD84"/>
<evidence type="ECO:0000313" key="10">
    <source>
        <dbReference type="EMBL" id="KZO96594.1"/>
    </source>
</evidence>
<dbReference type="GO" id="GO:0008270">
    <property type="term" value="F:zinc ion binding"/>
    <property type="evidence" value="ECO:0007669"/>
    <property type="project" value="UniProtKB-KW"/>
</dbReference>
<dbReference type="Proteomes" id="UP000076738">
    <property type="component" value="Unassembled WGS sequence"/>
</dbReference>
<evidence type="ECO:0000256" key="5">
    <source>
        <dbReference type="ARBA" id="ARBA00022771"/>
    </source>
</evidence>
<gene>
    <name evidence="10" type="ORF">CALVIDRAFT_514405</name>
</gene>
<dbReference type="PANTHER" id="PTHR47442:SF1">
    <property type="entry name" value="MYND-TYPE ZINC FINGER PROTEIN MUB1"/>
    <property type="match status" value="1"/>
</dbReference>
<proteinExistence type="inferred from homology"/>
<evidence type="ECO:0000256" key="2">
    <source>
        <dbReference type="ARBA" id="ARBA00010655"/>
    </source>
</evidence>
<dbReference type="GO" id="GO:0006511">
    <property type="term" value="P:ubiquitin-dependent protein catabolic process"/>
    <property type="evidence" value="ECO:0007669"/>
    <property type="project" value="TreeGrafter"/>
</dbReference>
<dbReference type="InterPro" id="IPR051664">
    <property type="entry name" value="MYND-type_zinc_finger"/>
</dbReference>
<comment type="subcellular location">
    <subcellularLocation>
        <location evidence="1">Cytoplasm</location>
    </subcellularLocation>
</comment>
<feature type="domain" description="MYND-type" evidence="9">
    <location>
        <begin position="704"/>
        <end position="746"/>
    </location>
</feature>
<dbReference type="SUPFAM" id="SSF144232">
    <property type="entry name" value="HIT/MYND zinc finger-like"/>
    <property type="match status" value="1"/>
</dbReference>
<dbReference type="PROSITE" id="PS50865">
    <property type="entry name" value="ZF_MYND_2"/>
    <property type="match status" value="1"/>
</dbReference>
<keyword evidence="4" id="KW-0479">Metal-binding</keyword>
<dbReference type="InterPro" id="IPR002893">
    <property type="entry name" value="Znf_MYND"/>
</dbReference>
<name>A0A167MD84_CALVF</name>